<dbReference type="AlphaFoldDB" id="A0A1M6P4I3"/>
<dbReference type="Proteomes" id="UP000184543">
    <property type="component" value="Unassembled WGS sequence"/>
</dbReference>
<name>A0A1M6P4I3_9FLAO</name>
<feature type="transmembrane region" description="Helical" evidence="1">
    <location>
        <begin position="66"/>
        <end position="86"/>
    </location>
</feature>
<protein>
    <submittedName>
        <fullName evidence="2">Uncharacterized protein</fullName>
    </submittedName>
</protein>
<gene>
    <name evidence="2" type="ORF">SAMN04488513_11810</name>
</gene>
<reference evidence="3" key="1">
    <citation type="submission" date="2016-11" db="EMBL/GenBank/DDBJ databases">
        <authorList>
            <person name="Varghese N."/>
            <person name="Submissions S."/>
        </authorList>
    </citation>
    <scope>NUCLEOTIDE SEQUENCE [LARGE SCALE GENOMIC DNA]</scope>
    <source>
        <strain evidence="3">DSM 19858</strain>
    </source>
</reference>
<accession>A0A1M6P4I3</accession>
<feature type="transmembrane region" description="Helical" evidence="1">
    <location>
        <begin position="37"/>
        <end position="60"/>
    </location>
</feature>
<proteinExistence type="predicted"/>
<evidence type="ECO:0000313" key="3">
    <source>
        <dbReference type="Proteomes" id="UP000184543"/>
    </source>
</evidence>
<keyword evidence="1" id="KW-1133">Transmembrane helix</keyword>
<evidence type="ECO:0000256" key="1">
    <source>
        <dbReference type="SAM" id="Phobius"/>
    </source>
</evidence>
<sequence>MEVWLKKIRPPKYLRYFFFIIYRWYSSYSSEKPTAHYTAAIFLAIPHSLVYISICILFGVQRISKLYFLFFCLFILVIHYYMFLYKDKWKGFLQEFKHLDRKKRGKGTYLVFLYLIFFLFIAIYPAVIRSNENSDSYKLETSRSNRLDTYGIAKCISIQKESSSNFVFFEFYIGTRKVLGATAIEDIDESLINKYFKVKYSSKKINECKLLLNHPVTDTVAIKKAGFSLN</sequence>
<keyword evidence="1" id="KW-0472">Membrane</keyword>
<dbReference type="EMBL" id="FQYU01000018">
    <property type="protein sequence ID" value="SHK02877.1"/>
    <property type="molecule type" value="Genomic_DNA"/>
</dbReference>
<organism evidence="2 3">
    <name type="scientific">Pseudozobellia thermophila</name>
    <dbReference type="NCBI Taxonomy" id="192903"/>
    <lineage>
        <taxon>Bacteria</taxon>
        <taxon>Pseudomonadati</taxon>
        <taxon>Bacteroidota</taxon>
        <taxon>Flavobacteriia</taxon>
        <taxon>Flavobacteriales</taxon>
        <taxon>Flavobacteriaceae</taxon>
        <taxon>Pseudozobellia</taxon>
    </lineage>
</organism>
<keyword evidence="3" id="KW-1185">Reference proteome</keyword>
<feature type="transmembrane region" description="Helical" evidence="1">
    <location>
        <begin position="107"/>
        <end position="127"/>
    </location>
</feature>
<keyword evidence="1" id="KW-0812">Transmembrane</keyword>
<evidence type="ECO:0000313" key="2">
    <source>
        <dbReference type="EMBL" id="SHK02877.1"/>
    </source>
</evidence>